<evidence type="ECO:0000313" key="5">
    <source>
        <dbReference type="Proteomes" id="UP000033188"/>
    </source>
</evidence>
<dbReference type="GeneID" id="24565094"/>
<evidence type="ECO:0000313" key="4">
    <source>
        <dbReference type="EMBL" id="CDR96553.1"/>
    </source>
</evidence>
<protein>
    <submittedName>
        <fullName evidence="4">Uncharacterized protein</fullName>
    </submittedName>
</protein>
<feature type="coiled-coil region" evidence="1">
    <location>
        <begin position="811"/>
        <end position="838"/>
    </location>
</feature>
<accession>A0A061D7N2</accession>
<dbReference type="Gene3D" id="1.20.120.20">
    <property type="entry name" value="Apolipoprotein"/>
    <property type="match status" value="1"/>
</dbReference>
<dbReference type="PANTHER" id="PTHR18976">
    <property type="entry name" value="APOLIPOPROTEIN"/>
    <property type="match status" value="1"/>
</dbReference>
<keyword evidence="3" id="KW-0472">Membrane</keyword>
<dbReference type="Proteomes" id="UP000033188">
    <property type="component" value="Chromosome 3"/>
</dbReference>
<feature type="region of interest" description="Disordered" evidence="2">
    <location>
        <begin position="67"/>
        <end position="90"/>
    </location>
</feature>
<dbReference type="PANTHER" id="PTHR18976:SF34">
    <property type="entry name" value="LIPID-BINDING PROTEIN"/>
    <property type="match status" value="1"/>
</dbReference>
<keyword evidence="3" id="KW-1133">Transmembrane helix</keyword>
<feature type="compositionally biased region" description="Low complexity" evidence="2">
    <location>
        <begin position="67"/>
        <end position="79"/>
    </location>
</feature>
<reference evidence="5" key="1">
    <citation type="journal article" date="2014" name="Nucleic Acids Res.">
        <title>The evolutionary dynamics of variant antigen genes in Babesia reveal a history of genomic innovation underlying host-parasite interaction.</title>
        <authorList>
            <person name="Jackson A.P."/>
            <person name="Otto T.D."/>
            <person name="Darby A."/>
            <person name="Ramaprasad A."/>
            <person name="Xia D."/>
            <person name="Echaide I.E."/>
            <person name="Farber M."/>
            <person name="Gahlot S."/>
            <person name="Gamble J."/>
            <person name="Gupta D."/>
            <person name="Gupta Y."/>
            <person name="Jackson L."/>
            <person name="Malandrin L."/>
            <person name="Malas T.B."/>
            <person name="Moussa E."/>
            <person name="Nair M."/>
            <person name="Reid A.J."/>
            <person name="Sanders M."/>
            <person name="Sharma J."/>
            <person name="Tracey A."/>
            <person name="Quail M.A."/>
            <person name="Weir W."/>
            <person name="Wastling J.M."/>
            <person name="Hall N."/>
            <person name="Willadsen P."/>
            <person name="Lingelbach K."/>
            <person name="Shiels B."/>
            <person name="Tait A."/>
            <person name="Berriman M."/>
            <person name="Allred D.R."/>
            <person name="Pain A."/>
        </authorList>
    </citation>
    <scope>NUCLEOTIDE SEQUENCE [LARGE SCALE GENOMIC DNA]</scope>
    <source>
        <strain evidence="5">Bond</strain>
    </source>
</reference>
<dbReference type="SUPFAM" id="SSF48371">
    <property type="entry name" value="ARM repeat"/>
    <property type="match status" value="1"/>
</dbReference>
<proteinExistence type="predicted"/>
<dbReference type="InterPro" id="IPR016024">
    <property type="entry name" value="ARM-type_fold"/>
</dbReference>
<evidence type="ECO:0000256" key="2">
    <source>
        <dbReference type="SAM" id="MobiDB-lite"/>
    </source>
</evidence>
<feature type="region of interest" description="Disordered" evidence="2">
    <location>
        <begin position="103"/>
        <end position="126"/>
    </location>
</feature>
<evidence type="ECO:0000256" key="1">
    <source>
        <dbReference type="SAM" id="Coils"/>
    </source>
</evidence>
<dbReference type="RefSeq" id="XP_012768739.1">
    <property type="nucleotide sequence ID" value="XM_012913285.1"/>
</dbReference>
<dbReference type="KEGG" id="bbig:BBBOND_0304560"/>
<feature type="transmembrane region" description="Helical" evidence="3">
    <location>
        <begin position="1649"/>
        <end position="1670"/>
    </location>
</feature>
<name>A0A061D7N2_BABBI</name>
<keyword evidence="1" id="KW-0175">Coiled coil</keyword>
<dbReference type="VEuPathDB" id="PiroplasmaDB:BBBOND_0304560"/>
<organism evidence="4 5">
    <name type="scientific">Babesia bigemina</name>
    <dbReference type="NCBI Taxonomy" id="5866"/>
    <lineage>
        <taxon>Eukaryota</taxon>
        <taxon>Sar</taxon>
        <taxon>Alveolata</taxon>
        <taxon>Apicomplexa</taxon>
        <taxon>Aconoidasida</taxon>
        <taxon>Piroplasmida</taxon>
        <taxon>Babesiidae</taxon>
        <taxon>Babesia</taxon>
    </lineage>
</organism>
<gene>
    <name evidence="4" type="ORF">BBBOND_0304560</name>
</gene>
<dbReference type="OrthoDB" id="366777at2759"/>
<feature type="compositionally biased region" description="Basic and acidic residues" evidence="2">
    <location>
        <begin position="110"/>
        <end position="125"/>
    </location>
</feature>
<evidence type="ECO:0000256" key="3">
    <source>
        <dbReference type="SAM" id="Phobius"/>
    </source>
</evidence>
<sequence length="1711" mass="191026">MAPKKLTDCPENLREAIDWLIQVRHGNGGDGQGLKNLAEALKRLIEEAISNAYDSLNKQYLLAKPPSTVASASSTTKPTGSATPEKKSFADIKKDIEKQVEELPTNISELQKESANDPPRGEEATKLSAKLQALKTVKKLAEFAEQLDTKKHPNNNILTHLCDGLEKFLGFDPTSKGYTGKGIVYSDLDRLCDGVMAFLLSCLEGSKDLLTHYNRNTTHVIGHLKSSIGKGSGVSGFASAIEKVKEGLQGYERELNTRSDKVADDVTLIYRLSGKYKADMESSDFLNKDITRQINDIKQKAQFLWNAAAGAGNDTDLLDHGLQLKLKIAVDRVKQAVNVLKDVSNNDHVMGQAAIVDRELVAKNREIVQLIESQTHNVRKALGEGFGNIVVKIDELGEVKGKQIQSVKHKVNDAKDSVGELLGDFQEGYKSVIERLFSELKDYMNNINRNTPHGSQGRSFLKEEFTAVTSAVEEIEAAYQGKLIEVKADVERAVGRVLIHLTQVDGSVRHGLLDIRNKIKQNLVDFCNQVGNNIKDAAKKAGTNVYDTNYPAVKALGTQLQNTLQRFGSTITELTNGGSNGIATCLQALLYYIDNPPSATAIYADLVASIRRSIEEAIDAQLKKVIQDAGSLTFGQNLMNEYNEETKEEGALSNRLRKKIEEIKKHVGYMKLGDAEVDVESFLGYKHTEARKNDNKGAKPRYENYIRIVLDKIDDLEALPSAVDEAKNVALKKTDELIMQIETLKSDIEMIEKAVQKADERMTMAIEALSNAYTEAERKCRQTVDQFREKLLETVRSTFRQIKTSVQSLFAKQKQAELATLENVIQLQLDEIKRVIQEDRENDLKGYWRKLNTGLKKHLDIPSNSPDLINSTTLKMLAPSVLGFLDDVLDYVFKQVQKSSLPSSSLSYPTIVDGIKNNLNILLGTLSCFNKTSSDHIEALKKPLASLVPDKFDGHNNHLLDLIRDGVKGFVEQLEYAYISVYSEATIKWKSTTLPDALASAEDALTENAMKCAKVFLTNIHTLHSELSELKDKCEKDWTDKQINLVATQRVVNGRSQNMTNSLGDFLKRCGFDVSTGPHVCNAELANKRNMIGSDVFNLLVVHGSVFIRQTTDDGTADESVMYKVLKHLHDYYKTCHLGNNKSTKHPSTVRDMLHWLCGLFHNPVLGKVELYFKELFQKPDALKDVPYDAIDATKLRLSGTTTIQPHYLTTELYKVCSHSEKVLIAILGYGHAGGRYACEYNTNPDNLDYPTDPSKCFDWLVEVLVRLHHQLSFLYHQCCNGTSSSGWLDCLYGKDVGGSSWRCNELKCTEPSCGITCKRHPRCGMKSPLQSFLEDGLPGFLPHKFEKPDCKITCSLVNHHGIPCKTPMGFADISTVASHTAKGQHLMKVLAGFCSKSDRPLTKLCSYLVCVLQRPPQTLDEMYAFYYNFIYGWGDLQNSEHKSNAFNRAVNEASFNRGITLDVTQIADRTAHGEHHVRGDLFSLVSCNDRSSPVSPCGPYLHPLSLNVRCIYSKEHADKYLSWIVYLTETFYNALCRLLSKCEAKCGANISKCRSERCASDCQMLKSATHSSSCQSILECPHTFPGLYTEGIVFGSTTKLGGRIGNPWKRSCGDFIDQLKKVCRGKTILAEYVHIIIPYYLYKIRAPFIWTTVALWLLSLLYLLHIMVIRLDLLHIKSHLHSPSSHRIAAQSLLAAARVKALNKVLYLQP</sequence>
<keyword evidence="3" id="KW-0812">Transmembrane</keyword>
<dbReference type="InterPro" id="IPR050163">
    <property type="entry name" value="Apolipoprotein_A1/A4/E"/>
</dbReference>
<dbReference type="EMBL" id="LK391709">
    <property type="protein sequence ID" value="CDR96553.1"/>
    <property type="molecule type" value="Genomic_DNA"/>
</dbReference>
<keyword evidence="5" id="KW-1185">Reference proteome</keyword>
<feature type="coiled-coil region" evidence="1">
    <location>
        <begin position="741"/>
        <end position="786"/>
    </location>
</feature>